<dbReference type="GO" id="GO:0050660">
    <property type="term" value="F:flavin adenine dinucleotide binding"/>
    <property type="evidence" value="ECO:0007669"/>
    <property type="project" value="InterPro"/>
</dbReference>
<keyword evidence="6 10" id="KW-1133">Transmembrane helix</keyword>
<dbReference type="Gene3D" id="3.30.465.10">
    <property type="match status" value="1"/>
</dbReference>
<evidence type="ECO:0000256" key="4">
    <source>
        <dbReference type="ARBA" id="ARBA00022692"/>
    </source>
</evidence>
<dbReference type="PROSITE" id="PS51371">
    <property type="entry name" value="CBS"/>
    <property type="match status" value="2"/>
</dbReference>
<proteinExistence type="inferred from homology"/>
<dbReference type="Proteomes" id="UP000011135">
    <property type="component" value="Unassembled WGS sequence"/>
</dbReference>
<reference evidence="14 15" key="1">
    <citation type="submission" date="2012-12" db="EMBL/GenBank/DDBJ databases">
        <title>Genome assembly of Fulvivirga imtechensis AK7.</title>
        <authorList>
            <person name="Nupur N."/>
            <person name="Khatri I."/>
            <person name="Kumar R."/>
            <person name="Subramanian S."/>
            <person name="Pinnaka A."/>
        </authorList>
    </citation>
    <scope>NUCLEOTIDE SEQUENCE [LARGE SCALE GENOMIC DNA]</scope>
    <source>
        <strain evidence="14 15">AK7</strain>
    </source>
</reference>
<dbReference type="InterPro" id="IPR019862">
    <property type="entry name" value="Motility-assoc_prot_GldE"/>
</dbReference>
<dbReference type="InterPro" id="IPR005170">
    <property type="entry name" value="Transptr-assoc_dom"/>
</dbReference>
<feature type="transmembrane region" description="Helical" evidence="11">
    <location>
        <begin position="80"/>
        <end position="104"/>
    </location>
</feature>
<evidence type="ECO:0000313" key="15">
    <source>
        <dbReference type="Proteomes" id="UP000011135"/>
    </source>
</evidence>
<dbReference type="RefSeq" id="WP_009581719.1">
    <property type="nucleotide sequence ID" value="NZ_AMZN01000066.1"/>
</dbReference>
<comment type="subcellular location">
    <subcellularLocation>
        <location evidence="1">Cell membrane</location>
        <topology evidence="1">Multi-pass membrane protein</topology>
    </subcellularLocation>
</comment>
<evidence type="ECO:0000256" key="7">
    <source>
        <dbReference type="ARBA" id="ARBA00023122"/>
    </source>
</evidence>
<gene>
    <name evidence="14" type="ORF">C900_04531</name>
</gene>
<dbReference type="Pfam" id="PF00571">
    <property type="entry name" value="CBS"/>
    <property type="match status" value="2"/>
</dbReference>
<evidence type="ECO:0000256" key="11">
    <source>
        <dbReference type="SAM" id="Phobius"/>
    </source>
</evidence>
<protein>
    <submittedName>
        <fullName evidence="14">Hemolysin</fullName>
    </submittedName>
</protein>
<evidence type="ECO:0000256" key="6">
    <source>
        <dbReference type="ARBA" id="ARBA00022989"/>
    </source>
</evidence>
<feature type="domain" description="CBS" evidence="12">
    <location>
        <begin position="292"/>
        <end position="349"/>
    </location>
</feature>
<dbReference type="InterPro" id="IPR016169">
    <property type="entry name" value="FAD-bd_PCMH_sub2"/>
</dbReference>
<evidence type="ECO:0000256" key="9">
    <source>
        <dbReference type="PROSITE-ProRule" id="PRU00703"/>
    </source>
</evidence>
<evidence type="ECO:0000256" key="5">
    <source>
        <dbReference type="ARBA" id="ARBA00022737"/>
    </source>
</evidence>
<dbReference type="InterPro" id="IPR044751">
    <property type="entry name" value="Ion_transp-like_CBS"/>
</dbReference>
<dbReference type="NCBIfam" id="TIGR03520">
    <property type="entry name" value="GldE"/>
    <property type="match status" value="1"/>
</dbReference>
<dbReference type="PANTHER" id="PTHR22777">
    <property type="entry name" value="HEMOLYSIN-RELATED"/>
    <property type="match status" value="1"/>
</dbReference>
<evidence type="ECO:0000256" key="10">
    <source>
        <dbReference type="PROSITE-ProRule" id="PRU01193"/>
    </source>
</evidence>
<comment type="similarity">
    <text evidence="2">Belongs to the UPF0053 family.</text>
</comment>
<dbReference type="SUPFAM" id="SSF56176">
    <property type="entry name" value="FAD-binding/transporter-associated domain-like"/>
    <property type="match status" value="1"/>
</dbReference>
<feature type="domain" description="CBS" evidence="12">
    <location>
        <begin position="228"/>
        <end position="289"/>
    </location>
</feature>
<keyword evidence="7 9" id="KW-0129">CBS domain</keyword>
<evidence type="ECO:0000256" key="1">
    <source>
        <dbReference type="ARBA" id="ARBA00004651"/>
    </source>
</evidence>
<feature type="transmembrane region" description="Helical" evidence="11">
    <location>
        <begin position="116"/>
        <end position="135"/>
    </location>
</feature>
<feature type="transmembrane region" description="Helical" evidence="11">
    <location>
        <begin position="22"/>
        <end position="41"/>
    </location>
</feature>
<dbReference type="PATRIC" id="fig|1237149.3.peg.4046"/>
<dbReference type="Gene3D" id="3.10.580.10">
    <property type="entry name" value="CBS-domain"/>
    <property type="match status" value="1"/>
</dbReference>
<dbReference type="SUPFAM" id="SSF54631">
    <property type="entry name" value="CBS-domain pair"/>
    <property type="match status" value="1"/>
</dbReference>
<dbReference type="AlphaFoldDB" id="L8JNT3"/>
<dbReference type="GO" id="GO:0005886">
    <property type="term" value="C:plasma membrane"/>
    <property type="evidence" value="ECO:0007669"/>
    <property type="project" value="UniProtKB-SubCell"/>
</dbReference>
<evidence type="ECO:0000259" key="12">
    <source>
        <dbReference type="PROSITE" id="PS51371"/>
    </source>
</evidence>
<keyword evidence="3" id="KW-1003">Cell membrane</keyword>
<dbReference type="STRING" id="1237149.C900_04531"/>
<keyword evidence="4 10" id="KW-0812">Transmembrane</keyword>
<sequence>MEPVEEPPSEYLLTAIFSGDSLFYIASGVTLLLLLALSALISGSEVAFFSLTAKDVSDCKESSRPNDHKIVSLIQHPRQLLATILIMNNFVNVAIVTLSTFVMWEIVNSKTTEGTPVVILTVITTLGIVFFGEILPKVYATSNNLSFARFIAPLLKFLNSILKPLSFLLMTTSNVIEKRFQKKGYDISVEELHHALEMTTTSEETTEEEKDILKGIVNFGTLTVKQVMKSRMDITAFDLDMDFHELMDKINKSGFSRIPVFSDTIDNIEGVLYIKDLLPYVEQDEHFDWRKLLRPGFFVPETKKIDALLKDFQEKRVHMAIVVDEYGGTSGLITLEDVIEEIVGEINDEFDDEDIAYSKIDQHTYLFEGRTTLNDFSKIVDVTPGTFEKIKGESESLGGLLLEINSKLPSTGEKIYYDKFVFTVVAVDNKRIKKVRVLVKENEEENQDYR</sequence>
<dbReference type="PROSITE" id="PS51846">
    <property type="entry name" value="CNNM"/>
    <property type="match status" value="1"/>
</dbReference>
<dbReference type="Pfam" id="PF03471">
    <property type="entry name" value="CorC_HlyC"/>
    <property type="match status" value="1"/>
</dbReference>
<organism evidence="14 15">
    <name type="scientific">Fulvivirga imtechensis AK7</name>
    <dbReference type="NCBI Taxonomy" id="1237149"/>
    <lineage>
        <taxon>Bacteria</taxon>
        <taxon>Pseudomonadati</taxon>
        <taxon>Bacteroidota</taxon>
        <taxon>Cytophagia</taxon>
        <taxon>Cytophagales</taxon>
        <taxon>Fulvivirgaceae</taxon>
        <taxon>Fulvivirga</taxon>
    </lineage>
</organism>
<dbReference type="InterPro" id="IPR046342">
    <property type="entry name" value="CBS_dom_sf"/>
</dbReference>
<evidence type="ECO:0000259" key="13">
    <source>
        <dbReference type="PROSITE" id="PS51846"/>
    </source>
</evidence>
<evidence type="ECO:0000256" key="2">
    <source>
        <dbReference type="ARBA" id="ARBA00006337"/>
    </source>
</evidence>
<keyword evidence="5" id="KW-0677">Repeat</keyword>
<comment type="caution">
    <text evidence="14">The sequence shown here is derived from an EMBL/GenBank/DDBJ whole genome shotgun (WGS) entry which is preliminary data.</text>
</comment>
<keyword evidence="15" id="KW-1185">Reference proteome</keyword>
<evidence type="ECO:0000256" key="3">
    <source>
        <dbReference type="ARBA" id="ARBA00022475"/>
    </source>
</evidence>
<feature type="domain" description="CNNM transmembrane" evidence="13">
    <location>
        <begin position="20"/>
        <end position="209"/>
    </location>
</feature>
<dbReference type="PANTHER" id="PTHR22777:SF32">
    <property type="entry name" value="UPF0053 INNER MEMBRANE PROTEIN YFJD"/>
    <property type="match status" value="1"/>
</dbReference>
<dbReference type="FunFam" id="3.10.580.10:FF:000002">
    <property type="entry name" value="Magnesium/cobalt efflux protein CorC"/>
    <property type="match status" value="1"/>
</dbReference>
<name>L8JNT3_9BACT</name>
<accession>L8JNT3</accession>
<dbReference type="eggNOG" id="COG1253">
    <property type="taxonomic scope" value="Bacteria"/>
</dbReference>
<dbReference type="SMART" id="SM01091">
    <property type="entry name" value="CorC_HlyC"/>
    <property type="match status" value="1"/>
</dbReference>
<dbReference type="InterPro" id="IPR002550">
    <property type="entry name" value="CNNM"/>
</dbReference>
<evidence type="ECO:0000313" key="14">
    <source>
        <dbReference type="EMBL" id="ELR69828.1"/>
    </source>
</evidence>
<keyword evidence="8 10" id="KW-0472">Membrane</keyword>
<dbReference type="InterPro" id="IPR036318">
    <property type="entry name" value="FAD-bd_PCMH-like_sf"/>
</dbReference>
<dbReference type="CDD" id="cd04590">
    <property type="entry name" value="CBS_pair_CorC_HlyC_assoc"/>
    <property type="match status" value="1"/>
</dbReference>
<evidence type="ECO:0000256" key="8">
    <source>
        <dbReference type="ARBA" id="ARBA00023136"/>
    </source>
</evidence>
<dbReference type="Pfam" id="PF01595">
    <property type="entry name" value="CNNM"/>
    <property type="match status" value="1"/>
</dbReference>
<dbReference type="InterPro" id="IPR000644">
    <property type="entry name" value="CBS_dom"/>
</dbReference>
<dbReference type="EMBL" id="AMZN01000066">
    <property type="protein sequence ID" value="ELR69828.1"/>
    <property type="molecule type" value="Genomic_DNA"/>
</dbReference>